<keyword evidence="1" id="KW-0732">Signal</keyword>
<dbReference type="AlphaFoldDB" id="A0A4R6G5J9"/>
<evidence type="ECO:0000313" key="3">
    <source>
        <dbReference type="EMBL" id="TDN89736.1"/>
    </source>
</evidence>
<feature type="chain" id="PRO_5020794405" evidence="1">
    <location>
        <begin position="31"/>
        <end position="273"/>
    </location>
</feature>
<evidence type="ECO:0000259" key="2">
    <source>
        <dbReference type="Pfam" id="PF12697"/>
    </source>
</evidence>
<dbReference type="Gene3D" id="3.40.50.1820">
    <property type="entry name" value="alpha/beta hydrolase"/>
    <property type="match status" value="1"/>
</dbReference>
<evidence type="ECO:0000313" key="4">
    <source>
        <dbReference type="Proteomes" id="UP000294737"/>
    </source>
</evidence>
<organism evidence="3 4">
    <name type="scientific">Herminiimonas fonticola</name>
    <dbReference type="NCBI Taxonomy" id="303380"/>
    <lineage>
        <taxon>Bacteria</taxon>
        <taxon>Pseudomonadati</taxon>
        <taxon>Pseudomonadota</taxon>
        <taxon>Betaproteobacteria</taxon>
        <taxon>Burkholderiales</taxon>
        <taxon>Oxalobacteraceae</taxon>
        <taxon>Herminiimonas</taxon>
    </lineage>
</organism>
<dbReference type="SUPFAM" id="SSF53474">
    <property type="entry name" value="alpha/beta-Hydrolases"/>
    <property type="match status" value="1"/>
</dbReference>
<dbReference type="EMBL" id="SNWF01000005">
    <property type="protein sequence ID" value="TDN89736.1"/>
    <property type="molecule type" value="Genomic_DNA"/>
</dbReference>
<dbReference type="PANTHER" id="PTHR37017">
    <property type="entry name" value="AB HYDROLASE-1 DOMAIN-CONTAINING PROTEIN-RELATED"/>
    <property type="match status" value="1"/>
</dbReference>
<dbReference type="Pfam" id="PF12697">
    <property type="entry name" value="Abhydrolase_6"/>
    <property type="match status" value="1"/>
</dbReference>
<keyword evidence="4" id="KW-1185">Reference proteome</keyword>
<name>A0A4R6G5J9_9BURK</name>
<comment type="caution">
    <text evidence="3">The sequence shown here is derived from an EMBL/GenBank/DDBJ whole genome shotgun (WGS) entry which is preliminary data.</text>
</comment>
<evidence type="ECO:0000256" key="1">
    <source>
        <dbReference type="SAM" id="SignalP"/>
    </source>
</evidence>
<feature type="signal peptide" evidence="1">
    <location>
        <begin position="1"/>
        <end position="30"/>
    </location>
</feature>
<dbReference type="OrthoDB" id="9112061at2"/>
<dbReference type="Proteomes" id="UP000294737">
    <property type="component" value="Unassembled WGS sequence"/>
</dbReference>
<dbReference type="InterPro" id="IPR000073">
    <property type="entry name" value="AB_hydrolase_1"/>
</dbReference>
<dbReference type="InterPro" id="IPR052897">
    <property type="entry name" value="Sec-Metab_Biosynth_Hydrolase"/>
</dbReference>
<reference evidence="3 4" key="1">
    <citation type="submission" date="2019-03" db="EMBL/GenBank/DDBJ databases">
        <title>Genomic Encyclopedia of Type Strains, Phase IV (KMG-IV): sequencing the most valuable type-strain genomes for metagenomic binning, comparative biology and taxonomic classification.</title>
        <authorList>
            <person name="Goeker M."/>
        </authorList>
    </citation>
    <scope>NUCLEOTIDE SEQUENCE [LARGE SCALE GENOMIC DNA]</scope>
    <source>
        <strain evidence="3 4">DSM 18555</strain>
    </source>
</reference>
<sequence length="273" mass="27922">MNNIYKNVLKSAFTIALSAAAVTLPAISFADDASSKPTIVLVHGAFAESSSWDGVSAKLIADGYKVIGAANPLRSVKGDAAYVSGIVKGIAGPVILVGHSYGGSVISTAANGNDNVKGLVFVAAFAPDVGETAIGLSSKFPGSTLGSALAQPVPLPDGGKDLYIDQAKFRNQFAADVPVAKTKLMAAAQRPVAEAAITEASGEPAWKNIPSWFVYGKADKNIPEAALAFMAKRANSQKTVAIAGASHVVMTSHPAEVSRLIETAAKESAKAAK</sequence>
<proteinExistence type="predicted"/>
<accession>A0A4R6G5J9</accession>
<feature type="domain" description="AB hydrolase-1" evidence="2">
    <location>
        <begin position="39"/>
        <end position="259"/>
    </location>
</feature>
<protein>
    <submittedName>
        <fullName evidence="3">Pimeloyl-ACP methyl ester carboxylesterase</fullName>
    </submittedName>
</protein>
<dbReference type="InterPro" id="IPR029058">
    <property type="entry name" value="AB_hydrolase_fold"/>
</dbReference>
<dbReference type="PANTHER" id="PTHR37017:SF11">
    <property type="entry name" value="ESTERASE_LIPASE_THIOESTERASE DOMAIN-CONTAINING PROTEIN"/>
    <property type="match status" value="1"/>
</dbReference>
<dbReference type="RefSeq" id="WP_112991846.1">
    <property type="nucleotide sequence ID" value="NZ_PTLZ01000002.1"/>
</dbReference>
<gene>
    <name evidence="3" type="ORF">EV677_1797</name>
</gene>